<protein>
    <submittedName>
        <fullName evidence="1">Uncharacterized protein</fullName>
    </submittedName>
</protein>
<dbReference type="AlphaFoldDB" id="A0AAP0JYV2"/>
<sequence>MDNNRCQTRIHSMQFDSVGQCSISGEVIALTSSYNIIYPSEIKEPRKTVRESENMIWSIGRPVKLGLYFFVIPKFLGEPITYYSFDETLENNKHIVTKESLNGLHNIYKEVMKSIHQQLTPANAFVQEVKFTPLNELQPLVNSNDSVRAHTENPYVSITDIQSIRHLFIYYILGVHTQRKIENNFEKPEQDRKQEVRCSNLESLALLVLGSVLNHHKKIDDETNKEGQRKSPSSNSLPLLDEGLTIVTTHEIILVSKARGVLTLILESIKGWKECFGGVLNSKIERFTFKKIRHESSLSINAIKFLFRRVFAFGYHFFIHCFTKLNRFGAIIDAVVIKGQPQGLHGMTIASRQINQLTQVKVMVKPSLYQLACAWICMPFGVCID</sequence>
<gene>
    <name evidence="1" type="ORF">Syun_012077</name>
</gene>
<comment type="caution">
    <text evidence="1">The sequence shown here is derived from an EMBL/GenBank/DDBJ whole genome shotgun (WGS) entry which is preliminary data.</text>
</comment>
<evidence type="ECO:0000313" key="2">
    <source>
        <dbReference type="Proteomes" id="UP001420932"/>
    </source>
</evidence>
<organism evidence="1 2">
    <name type="scientific">Stephania yunnanensis</name>
    <dbReference type="NCBI Taxonomy" id="152371"/>
    <lineage>
        <taxon>Eukaryota</taxon>
        <taxon>Viridiplantae</taxon>
        <taxon>Streptophyta</taxon>
        <taxon>Embryophyta</taxon>
        <taxon>Tracheophyta</taxon>
        <taxon>Spermatophyta</taxon>
        <taxon>Magnoliopsida</taxon>
        <taxon>Ranunculales</taxon>
        <taxon>Menispermaceae</taxon>
        <taxon>Menispermoideae</taxon>
        <taxon>Cissampelideae</taxon>
        <taxon>Stephania</taxon>
    </lineage>
</organism>
<evidence type="ECO:0000313" key="1">
    <source>
        <dbReference type="EMBL" id="KAK9142677.1"/>
    </source>
</evidence>
<dbReference type="Proteomes" id="UP001420932">
    <property type="component" value="Unassembled WGS sequence"/>
</dbReference>
<keyword evidence="2" id="KW-1185">Reference proteome</keyword>
<accession>A0AAP0JYV2</accession>
<dbReference type="EMBL" id="JBBNAF010000005">
    <property type="protein sequence ID" value="KAK9142677.1"/>
    <property type="molecule type" value="Genomic_DNA"/>
</dbReference>
<proteinExistence type="predicted"/>
<name>A0AAP0JYV2_9MAGN</name>
<reference evidence="1 2" key="1">
    <citation type="submission" date="2024-01" db="EMBL/GenBank/DDBJ databases">
        <title>Genome assemblies of Stephania.</title>
        <authorList>
            <person name="Yang L."/>
        </authorList>
    </citation>
    <scope>NUCLEOTIDE SEQUENCE [LARGE SCALE GENOMIC DNA]</scope>
    <source>
        <strain evidence="1">YNDBR</strain>
        <tissue evidence="1">Leaf</tissue>
    </source>
</reference>